<evidence type="ECO:0000313" key="4">
    <source>
        <dbReference type="EMBL" id="TPW27034.1"/>
    </source>
</evidence>
<dbReference type="SUPFAM" id="SSF55729">
    <property type="entry name" value="Acyl-CoA N-acyltransferases (Nat)"/>
    <property type="match status" value="1"/>
</dbReference>
<dbReference type="Gene3D" id="3.40.630.30">
    <property type="match status" value="1"/>
</dbReference>
<keyword evidence="5" id="KW-1185">Reference proteome</keyword>
<organism evidence="4 5">
    <name type="scientific">Pararhizobium mangrovi</name>
    <dbReference type="NCBI Taxonomy" id="2590452"/>
    <lineage>
        <taxon>Bacteria</taxon>
        <taxon>Pseudomonadati</taxon>
        <taxon>Pseudomonadota</taxon>
        <taxon>Alphaproteobacteria</taxon>
        <taxon>Hyphomicrobiales</taxon>
        <taxon>Rhizobiaceae</taxon>
        <taxon>Rhizobium/Agrobacterium group</taxon>
        <taxon>Pararhizobium</taxon>
    </lineage>
</organism>
<dbReference type="RefSeq" id="WP_141167477.1">
    <property type="nucleotide sequence ID" value="NZ_VHLH01000024.1"/>
</dbReference>
<evidence type="ECO:0000313" key="5">
    <source>
        <dbReference type="Proteomes" id="UP000320314"/>
    </source>
</evidence>
<sequence length="160" mass="17330">MPPADPGRGARKPAIRLAEPGDLAAIQAIVERAYTPYIARMGRKPGPMLDDYGGLIAAGRVNVATIEGVAAGFIVLVPEGRTLLLDNVAIDPGHRGTGLGRRLLSFAEETARAKGCSRIRLYTHQTMTENVALYTRLGYRETHRASERGFARIFMAKDLA</sequence>
<gene>
    <name evidence="4" type="ORF">FJU11_12900</name>
</gene>
<proteinExistence type="predicted"/>
<accession>A0A506U1X5</accession>
<protein>
    <submittedName>
        <fullName evidence="4">GNAT family N-acetyltransferase</fullName>
    </submittedName>
</protein>
<dbReference type="InterPro" id="IPR000182">
    <property type="entry name" value="GNAT_dom"/>
</dbReference>
<dbReference type="PANTHER" id="PTHR43877">
    <property type="entry name" value="AMINOALKYLPHOSPHONATE N-ACETYLTRANSFERASE-RELATED-RELATED"/>
    <property type="match status" value="1"/>
</dbReference>
<dbReference type="InterPro" id="IPR050832">
    <property type="entry name" value="Bact_Acetyltransf"/>
</dbReference>
<name>A0A506U1X5_9HYPH</name>
<dbReference type="GO" id="GO:0016747">
    <property type="term" value="F:acyltransferase activity, transferring groups other than amino-acyl groups"/>
    <property type="evidence" value="ECO:0007669"/>
    <property type="project" value="InterPro"/>
</dbReference>
<evidence type="ECO:0000256" key="1">
    <source>
        <dbReference type="ARBA" id="ARBA00022679"/>
    </source>
</evidence>
<dbReference type="OrthoDB" id="281808at2"/>
<keyword evidence="1 4" id="KW-0808">Transferase</keyword>
<reference evidence="4 5" key="1">
    <citation type="submission" date="2019-06" db="EMBL/GenBank/DDBJ databases">
        <authorList>
            <person name="Li M."/>
        </authorList>
    </citation>
    <scope>NUCLEOTIDE SEQUENCE [LARGE SCALE GENOMIC DNA]</scope>
    <source>
        <strain evidence="4 5">BGMRC6574</strain>
    </source>
</reference>
<dbReference type="AlphaFoldDB" id="A0A506U1X5"/>
<dbReference type="EMBL" id="VHLH01000024">
    <property type="protein sequence ID" value="TPW27034.1"/>
    <property type="molecule type" value="Genomic_DNA"/>
</dbReference>
<evidence type="ECO:0000256" key="2">
    <source>
        <dbReference type="ARBA" id="ARBA00023315"/>
    </source>
</evidence>
<keyword evidence="2" id="KW-0012">Acyltransferase</keyword>
<dbReference type="PROSITE" id="PS51186">
    <property type="entry name" value="GNAT"/>
    <property type="match status" value="1"/>
</dbReference>
<dbReference type="Proteomes" id="UP000320314">
    <property type="component" value="Unassembled WGS sequence"/>
</dbReference>
<dbReference type="CDD" id="cd04301">
    <property type="entry name" value="NAT_SF"/>
    <property type="match status" value="1"/>
</dbReference>
<dbReference type="Pfam" id="PF00583">
    <property type="entry name" value="Acetyltransf_1"/>
    <property type="match status" value="1"/>
</dbReference>
<dbReference type="InterPro" id="IPR016181">
    <property type="entry name" value="Acyl_CoA_acyltransferase"/>
</dbReference>
<dbReference type="PANTHER" id="PTHR43877:SF2">
    <property type="entry name" value="AMINOALKYLPHOSPHONATE N-ACETYLTRANSFERASE-RELATED"/>
    <property type="match status" value="1"/>
</dbReference>
<comment type="caution">
    <text evidence="4">The sequence shown here is derived from an EMBL/GenBank/DDBJ whole genome shotgun (WGS) entry which is preliminary data.</text>
</comment>
<evidence type="ECO:0000259" key="3">
    <source>
        <dbReference type="PROSITE" id="PS51186"/>
    </source>
</evidence>
<feature type="domain" description="N-acetyltransferase" evidence="3">
    <location>
        <begin position="13"/>
        <end position="160"/>
    </location>
</feature>